<dbReference type="Proteomes" id="UP000005730">
    <property type="component" value="Chromosome"/>
</dbReference>
<proteinExistence type="predicted"/>
<protein>
    <submittedName>
        <fullName evidence="1">Uncharacterized protein</fullName>
    </submittedName>
</protein>
<gene>
    <name evidence="1" type="ORF">TheveDRAFT_0347</name>
</gene>
<dbReference type="HOGENOM" id="CLU_709110_0_0_0"/>
<dbReference type="OrthoDB" id="4438at2"/>
<dbReference type="AlphaFoldDB" id="H0UPA3"/>
<reference evidence="1 2" key="1">
    <citation type="submission" date="2011-10" db="EMBL/GenBank/DDBJ databases">
        <title>The Noncontiguous Finished genome of Thermanaerovibrio velox DSM 12556.</title>
        <authorList>
            <consortium name="US DOE Joint Genome Institute (JGI-PGF)"/>
            <person name="Lucas S."/>
            <person name="Copeland A."/>
            <person name="Lapidus A."/>
            <person name="Glavina del Rio T."/>
            <person name="Dalin E."/>
            <person name="Tice H."/>
            <person name="Bruce D."/>
            <person name="Goodwin L."/>
            <person name="Pitluck S."/>
            <person name="Peters L."/>
            <person name="Mikhailova N."/>
            <person name="Teshima H."/>
            <person name="Kyrpides N."/>
            <person name="Mavromatis K."/>
            <person name="Ivanova N."/>
            <person name="Markowitz V."/>
            <person name="Cheng J.-F."/>
            <person name="Hugenholtz P."/>
            <person name="Woyke T."/>
            <person name="Wu D."/>
            <person name="Spring S."/>
            <person name="Brambilla E.-M."/>
            <person name="Klenk H.-P."/>
            <person name="Eisen J.A."/>
        </authorList>
    </citation>
    <scope>NUCLEOTIDE SEQUENCE [LARGE SCALE GENOMIC DNA]</scope>
    <source>
        <strain evidence="1 2">DSM 12556</strain>
    </source>
</reference>
<dbReference type="eggNOG" id="ENOG5030WHM">
    <property type="taxonomic scope" value="Bacteria"/>
</dbReference>
<dbReference type="RefSeq" id="WP_006583010.1">
    <property type="nucleotide sequence ID" value="NZ_CM001377.1"/>
</dbReference>
<sequence>MAIREEIANLRVDENLTLTMHLTDGSPMVNIINNGTGKKKAVSPSWFLEEGRELHIKTGPKSSASYTVAQLDKALSQLITHGMTHPAVKPMIWQTFRALTDILHQPKMVIRENEFNMLPEEKRFSLWLGWVMPGAPMGRLIPCFPVQEKEREVLLSGAEGNLDEGLKMESQEVGVQGLQKRGIITKLMRVNPQRWYTPVMTSAAAAVLGMVEPQNPTEDTSLAHKIWGQRGEVQVVGSLDRSEMAPYASDLCRRIVAFIRHFYDLTLIEVERTIDGHDLLLKEGFGRRERVEFPVGVLGKQVYQVTVYVQKEGGLGAILYHPVGNSMLKDWILRYPLEVYSNALKNDSCSSMEDPNVTLLNILRAVRFQAWMERILRITRNSLPGGM</sequence>
<dbReference type="STRING" id="926567.TheveDRAFT_0347"/>
<evidence type="ECO:0000313" key="2">
    <source>
        <dbReference type="Proteomes" id="UP000005730"/>
    </source>
</evidence>
<name>H0UPA3_9BACT</name>
<organism evidence="1 2">
    <name type="scientific">Thermanaerovibrio velox DSM 12556</name>
    <dbReference type="NCBI Taxonomy" id="926567"/>
    <lineage>
        <taxon>Bacteria</taxon>
        <taxon>Thermotogati</taxon>
        <taxon>Synergistota</taxon>
        <taxon>Synergistia</taxon>
        <taxon>Synergistales</taxon>
        <taxon>Synergistaceae</taxon>
        <taxon>Thermanaerovibrio</taxon>
    </lineage>
</organism>
<accession>H0UPA3</accession>
<keyword evidence="2" id="KW-1185">Reference proteome</keyword>
<dbReference type="EMBL" id="CM001377">
    <property type="protein sequence ID" value="EHM09516.1"/>
    <property type="molecule type" value="Genomic_DNA"/>
</dbReference>
<evidence type="ECO:0000313" key="1">
    <source>
        <dbReference type="EMBL" id="EHM09516.1"/>
    </source>
</evidence>